<protein>
    <submittedName>
        <fullName evidence="1">Ferredoxin</fullName>
    </submittedName>
</protein>
<gene>
    <name evidence="1" type="ORF">HHE01_06510</name>
</gene>
<sequence length="42" mass="4705">MGYSDEPSCVGICPVDAIVPDPNNAETQEELQYKYESLQEEI</sequence>
<organism evidence="1 2">
    <name type="scientific">Helicobacter heilmannii</name>
    <dbReference type="NCBI Taxonomy" id="35817"/>
    <lineage>
        <taxon>Bacteria</taxon>
        <taxon>Pseudomonadati</taxon>
        <taxon>Campylobacterota</taxon>
        <taxon>Epsilonproteobacteria</taxon>
        <taxon>Campylobacterales</taxon>
        <taxon>Helicobacteraceae</taxon>
        <taxon>Helicobacter</taxon>
    </lineage>
</organism>
<name>A0A0K2XKV9_HELHE</name>
<evidence type="ECO:0000313" key="1">
    <source>
        <dbReference type="EMBL" id="CRI34850.1"/>
    </source>
</evidence>
<keyword evidence="2" id="KW-1185">Reference proteome</keyword>
<accession>A0A0K2XKV9</accession>
<dbReference type="Gene3D" id="3.30.70.20">
    <property type="match status" value="1"/>
</dbReference>
<dbReference type="AlphaFoldDB" id="A0A0K2XKV9"/>
<dbReference type="EMBL" id="CDMK01000002">
    <property type="protein sequence ID" value="CRI34850.1"/>
    <property type="molecule type" value="Genomic_DNA"/>
</dbReference>
<proteinExistence type="predicted"/>
<evidence type="ECO:0000313" key="2">
    <source>
        <dbReference type="Proteomes" id="UP000046090"/>
    </source>
</evidence>
<dbReference type="Proteomes" id="UP000046090">
    <property type="component" value="Unassembled WGS sequence"/>
</dbReference>
<reference evidence="2" key="1">
    <citation type="submission" date="2014-12" db="EMBL/GenBank/DDBJ databases">
        <authorList>
            <person name="Smet A."/>
        </authorList>
    </citation>
    <scope>NUCLEOTIDE SEQUENCE [LARGE SCALE GENOMIC DNA]</scope>
</reference>